<dbReference type="Pfam" id="PF07470">
    <property type="entry name" value="Glyco_hydro_88"/>
    <property type="match status" value="1"/>
</dbReference>
<dbReference type="OrthoDB" id="6381507at2"/>
<dbReference type="AlphaFoldDB" id="A0A0R2I026"/>
<dbReference type="EMBL" id="JQBW01000010">
    <property type="protein sequence ID" value="KRN58489.1"/>
    <property type="molecule type" value="Genomic_DNA"/>
</dbReference>
<evidence type="ECO:0000256" key="1">
    <source>
        <dbReference type="ARBA" id="ARBA00022801"/>
    </source>
</evidence>
<dbReference type="PATRIC" id="fig|396268.3.peg.949"/>
<dbReference type="InterPro" id="IPR052043">
    <property type="entry name" value="PolySaccharide_Degr_Enz"/>
</dbReference>
<comment type="caution">
    <text evidence="2">The sequence shown here is derived from an EMBL/GenBank/DDBJ whole genome shotgun (WGS) entry which is preliminary data.</text>
</comment>
<sequence length="373" mass="43782">MNYSYGKPSEDWSVKAANTMLKREPEVNLKNKWEYEDGLMLNGMMDIYERTHNEDYLNYIKHYFETYIDFQGNVKGYRKELYRLDDINNGKVLLRLWKLDPQDRYKHVLDMLYDQLKTQPRTESNLFWHKQSYPNQVWLDGIYMGDVFYAEYLKNFVDNPDYTDVVHQFTGSYKLALDEKTGLLYHGVDESKKMYWADKKTGRSPHFWLRSIGWYVMAMADVLEFLPEDSDGYAQILNNLQAELKALKKFADPATNLWYQIPDEGDRPMNYLESSGSLMILNAIAKSLRKEYISADEWTEFLKKGWENALQQFISVDYNGYVNVNKIAHVGGLGGDSHRDGSFAYYISEPVVVNDHKGSGPFLMLSNEMRAYY</sequence>
<dbReference type="RefSeq" id="WP_057741944.1">
    <property type="nucleotide sequence ID" value="NZ_JQBW01000010.1"/>
</dbReference>
<evidence type="ECO:0000313" key="3">
    <source>
        <dbReference type="Proteomes" id="UP000050934"/>
    </source>
</evidence>
<evidence type="ECO:0008006" key="4">
    <source>
        <dbReference type="Google" id="ProtNLM"/>
    </source>
</evidence>
<gene>
    <name evidence="2" type="ORF">IV45_GL000937</name>
</gene>
<dbReference type="STRING" id="396268.IV45_GL000937"/>
<dbReference type="Gene3D" id="1.50.10.10">
    <property type="match status" value="1"/>
</dbReference>
<dbReference type="PANTHER" id="PTHR33886:SF8">
    <property type="entry name" value="UNSATURATED RHAMNOGALACTURONAN HYDROLASE (EUROFUNG)"/>
    <property type="match status" value="1"/>
</dbReference>
<keyword evidence="1" id="KW-0378">Hydrolase</keyword>
<organism evidence="2 3">
    <name type="scientific">Limosilactobacillus secaliphilus</name>
    <dbReference type="NCBI Taxonomy" id="396268"/>
    <lineage>
        <taxon>Bacteria</taxon>
        <taxon>Bacillati</taxon>
        <taxon>Bacillota</taxon>
        <taxon>Bacilli</taxon>
        <taxon>Lactobacillales</taxon>
        <taxon>Lactobacillaceae</taxon>
        <taxon>Limosilactobacillus</taxon>
    </lineage>
</organism>
<dbReference type="InterPro" id="IPR008928">
    <property type="entry name" value="6-hairpin_glycosidase_sf"/>
</dbReference>
<proteinExistence type="predicted"/>
<dbReference type="InterPro" id="IPR010905">
    <property type="entry name" value="Glyco_hydro_88"/>
</dbReference>
<keyword evidence="3" id="KW-1185">Reference proteome</keyword>
<evidence type="ECO:0000313" key="2">
    <source>
        <dbReference type="EMBL" id="KRN58489.1"/>
    </source>
</evidence>
<protein>
    <recommendedName>
        <fullName evidence="4">Glycosyl hydrolase family 88</fullName>
    </recommendedName>
</protein>
<dbReference type="SUPFAM" id="SSF48208">
    <property type="entry name" value="Six-hairpin glycosidases"/>
    <property type="match status" value="1"/>
</dbReference>
<name>A0A0R2I026_9LACO</name>
<dbReference type="GO" id="GO:0016787">
    <property type="term" value="F:hydrolase activity"/>
    <property type="evidence" value="ECO:0007669"/>
    <property type="project" value="UniProtKB-KW"/>
</dbReference>
<accession>A0A0R2I026</accession>
<reference evidence="2 3" key="1">
    <citation type="journal article" date="2015" name="Genome Announc.">
        <title>Expanding the biotechnology potential of lactobacilli through comparative genomics of 213 strains and associated genera.</title>
        <authorList>
            <person name="Sun Z."/>
            <person name="Harris H.M."/>
            <person name="McCann A."/>
            <person name="Guo C."/>
            <person name="Argimon S."/>
            <person name="Zhang W."/>
            <person name="Yang X."/>
            <person name="Jeffery I.B."/>
            <person name="Cooney J.C."/>
            <person name="Kagawa T.F."/>
            <person name="Liu W."/>
            <person name="Song Y."/>
            <person name="Salvetti E."/>
            <person name="Wrobel A."/>
            <person name="Rasinkangas P."/>
            <person name="Parkhill J."/>
            <person name="Rea M.C."/>
            <person name="O'Sullivan O."/>
            <person name="Ritari J."/>
            <person name="Douillard F.P."/>
            <person name="Paul Ross R."/>
            <person name="Yang R."/>
            <person name="Briner A.E."/>
            <person name="Felis G.E."/>
            <person name="de Vos W.M."/>
            <person name="Barrangou R."/>
            <person name="Klaenhammer T.R."/>
            <person name="Caufield P.W."/>
            <person name="Cui Y."/>
            <person name="Zhang H."/>
            <person name="O'Toole P.W."/>
        </authorList>
    </citation>
    <scope>NUCLEOTIDE SEQUENCE [LARGE SCALE GENOMIC DNA]</scope>
    <source>
        <strain evidence="2 3">DSM 17896</strain>
    </source>
</reference>
<dbReference type="PANTHER" id="PTHR33886">
    <property type="entry name" value="UNSATURATED RHAMNOGALACTURONAN HYDROLASE (EUROFUNG)"/>
    <property type="match status" value="1"/>
</dbReference>
<dbReference type="GO" id="GO:0005975">
    <property type="term" value="P:carbohydrate metabolic process"/>
    <property type="evidence" value="ECO:0007669"/>
    <property type="project" value="InterPro"/>
</dbReference>
<dbReference type="Proteomes" id="UP000050934">
    <property type="component" value="Unassembled WGS sequence"/>
</dbReference>
<dbReference type="InterPro" id="IPR012341">
    <property type="entry name" value="6hp_glycosidase-like_sf"/>
</dbReference>